<organism evidence="2 5">
    <name type="scientific">Hungatella hathewayi</name>
    <dbReference type="NCBI Taxonomy" id="154046"/>
    <lineage>
        <taxon>Bacteria</taxon>
        <taxon>Bacillati</taxon>
        <taxon>Bacillota</taxon>
        <taxon>Clostridia</taxon>
        <taxon>Lachnospirales</taxon>
        <taxon>Lachnospiraceae</taxon>
        <taxon>Hungatella</taxon>
    </lineage>
</organism>
<sequence length="301" mass="34783">MIRRLPLDILSKFEAVTVKADIRLSEADQRFCEAHEAAYHTAQTCFQEMEYIWEDICGRQKDILLEVDSHASYLSTSGGFDISAVQISEHMMKLHSRFIQNLTAHFSRAYHVSIDEYAIEQKLLPQSVFDSRRTIAAQEQYERDMLALSLSYEDIVNLIFEQMNGRDFGEQALYELKDKCHNAAWSCLKKTADFEIKKSVLRFTYGCSYKNWYSNGDWALNDSLKEILKGIAHFETGCFALMPHGFDSLLGYRHSGSETVEFLTCSKVRQLKMFKNGRVDIRFASEAVARQFADEYLGRVY</sequence>
<dbReference type="EMBL" id="QSON01000011">
    <property type="protein sequence ID" value="RGJ00330.1"/>
    <property type="molecule type" value="Genomic_DNA"/>
</dbReference>
<dbReference type="Proteomes" id="UP000434223">
    <property type="component" value="Unassembled WGS sequence"/>
</dbReference>
<evidence type="ECO:0000313" key="5">
    <source>
        <dbReference type="Proteomes" id="UP000263014"/>
    </source>
</evidence>
<comment type="caution">
    <text evidence="2">The sequence shown here is derived from an EMBL/GenBank/DDBJ whole genome shotgun (WGS) entry which is preliminary data.</text>
</comment>
<dbReference type="EMBL" id="QSSQ01000014">
    <property type="protein sequence ID" value="RGM03417.1"/>
    <property type="molecule type" value="Genomic_DNA"/>
</dbReference>
<evidence type="ECO:0000313" key="2">
    <source>
        <dbReference type="EMBL" id="RGJ00330.1"/>
    </source>
</evidence>
<protein>
    <submittedName>
        <fullName evidence="2">Uncharacterized protein</fullName>
    </submittedName>
</protein>
<dbReference type="EMBL" id="WNME01000025">
    <property type="protein sequence ID" value="MUB66401.1"/>
    <property type="molecule type" value="Genomic_DNA"/>
</dbReference>
<name>A0A374P2G2_9FIRM</name>
<evidence type="ECO:0000313" key="3">
    <source>
        <dbReference type="EMBL" id="RGM03417.1"/>
    </source>
</evidence>
<evidence type="ECO:0000313" key="6">
    <source>
        <dbReference type="Proteomes" id="UP000434223"/>
    </source>
</evidence>
<evidence type="ECO:0000313" key="1">
    <source>
        <dbReference type="EMBL" id="MUB66401.1"/>
    </source>
</evidence>
<evidence type="ECO:0000313" key="4">
    <source>
        <dbReference type="Proteomes" id="UP000261257"/>
    </source>
</evidence>
<accession>A0A374P2G2</accession>
<dbReference type="Proteomes" id="UP000261257">
    <property type="component" value="Unassembled WGS sequence"/>
</dbReference>
<dbReference type="OrthoDB" id="1956935at2"/>
<reference evidence="4 5" key="1">
    <citation type="submission" date="2018-08" db="EMBL/GenBank/DDBJ databases">
        <title>A genome reference for cultivated species of the human gut microbiota.</title>
        <authorList>
            <person name="Zou Y."/>
            <person name="Xue W."/>
            <person name="Luo G."/>
        </authorList>
    </citation>
    <scope>NUCLEOTIDE SEQUENCE [LARGE SCALE GENOMIC DNA]</scope>
    <source>
        <strain evidence="3 4">TF05-11AC</strain>
        <strain evidence="2 5">TM09-12</strain>
    </source>
</reference>
<dbReference type="AlphaFoldDB" id="A0A374P2G2"/>
<reference evidence="1 6" key="2">
    <citation type="submission" date="2019-09" db="EMBL/GenBank/DDBJ databases">
        <title>Draft genome sequencing of Hungatella hathewayi 123Y-2.</title>
        <authorList>
            <person name="Lv Q."/>
            <person name="Li S."/>
        </authorList>
    </citation>
    <scope>NUCLEOTIDE SEQUENCE [LARGE SCALE GENOMIC DNA]</scope>
    <source>
        <strain evidence="1 6">123Y-2</strain>
    </source>
</reference>
<proteinExistence type="predicted"/>
<dbReference type="Proteomes" id="UP000263014">
    <property type="component" value="Unassembled WGS sequence"/>
</dbReference>
<gene>
    <name evidence="3" type="ORF">DXC39_15455</name>
    <name evidence="2" type="ORF">DXD79_21145</name>
    <name evidence="1" type="ORF">GNE07_25610</name>
</gene>